<reference evidence="4 5" key="1">
    <citation type="submission" date="2018-07" db="EMBL/GenBank/DDBJ databases">
        <title>The draft genome of Phyllobacterium salinisoli.</title>
        <authorList>
            <person name="Liu L."/>
            <person name="Li L."/>
            <person name="Zhang X."/>
            <person name="Liang L."/>
        </authorList>
    </citation>
    <scope>NUCLEOTIDE SEQUENCE [LARGE SCALE GENOMIC DNA]</scope>
    <source>
        <strain evidence="4 5">LLAN61</strain>
    </source>
</reference>
<sequence length="307" mass="33343">MLLWFIQVAIATAFVAVDIRTTPEATVMKWGFVIITLFSGLFGALLYVLSCREPLPGTHELYVAAKWRQVVGSTMHCVAGDGIGILAAAVITSHLGIPTWVDVLCEYALGFLFGWSVFQALFMKSMFGSYLESLRNTFMSELLSMNAVMGGMTAVMVPWMTSDMLAMSPDGPRFWFVMSIALCAGFVVALPMNWWLVDHGRKHGMMTVRPNGSPVPQVSAVAHAGATLSRHHEHGLGSTGRSLPTVHRDVHEHQGDMPSAASPDQQGHAMGKPASRSQLMLMTVISFLIFGVGLLVASILGDLTMHH</sequence>
<evidence type="ECO:0000256" key="1">
    <source>
        <dbReference type="SAM" id="MobiDB-lite"/>
    </source>
</evidence>
<keyword evidence="2" id="KW-1133">Transmembrane helix</keyword>
<gene>
    <name evidence="4" type="ORF">DUT91_22695</name>
</gene>
<keyword evidence="5" id="KW-1185">Reference proteome</keyword>
<feature type="transmembrane region" description="Helical" evidence="2">
    <location>
        <begin position="279"/>
        <end position="300"/>
    </location>
</feature>
<organism evidence="4 5">
    <name type="scientific">Phyllobacterium salinisoli</name>
    <dbReference type="NCBI Taxonomy" id="1899321"/>
    <lineage>
        <taxon>Bacteria</taxon>
        <taxon>Pseudomonadati</taxon>
        <taxon>Pseudomonadota</taxon>
        <taxon>Alphaproteobacteria</taxon>
        <taxon>Hyphomicrobiales</taxon>
        <taxon>Phyllobacteriaceae</taxon>
        <taxon>Phyllobacterium</taxon>
    </lineage>
</organism>
<proteinExistence type="predicted"/>
<feature type="transmembrane region" description="Helical" evidence="2">
    <location>
        <begin position="143"/>
        <end position="162"/>
    </location>
</feature>
<evidence type="ECO:0000313" key="4">
    <source>
        <dbReference type="EMBL" id="RCS21639.1"/>
    </source>
</evidence>
<comment type="caution">
    <text evidence="4">The sequence shown here is derived from an EMBL/GenBank/DDBJ whole genome shotgun (WGS) entry which is preliminary data.</text>
</comment>
<feature type="transmembrane region" description="Helical" evidence="2">
    <location>
        <begin position="31"/>
        <end position="49"/>
    </location>
</feature>
<feature type="transmembrane region" description="Helical" evidence="2">
    <location>
        <begin position="97"/>
        <end position="122"/>
    </location>
</feature>
<dbReference type="EMBL" id="QOZG01000019">
    <property type="protein sequence ID" value="RCS21639.1"/>
    <property type="molecule type" value="Genomic_DNA"/>
</dbReference>
<keyword evidence="2" id="KW-0812">Transmembrane</keyword>
<name>A0A368JWV8_9HYPH</name>
<dbReference type="AlphaFoldDB" id="A0A368JWV8"/>
<feature type="domain" description="DUF4396" evidence="3">
    <location>
        <begin position="67"/>
        <end position="202"/>
    </location>
</feature>
<keyword evidence="2" id="KW-0472">Membrane</keyword>
<dbReference type="Pfam" id="PF14342">
    <property type="entry name" value="DUF4396"/>
    <property type="match status" value="1"/>
</dbReference>
<feature type="region of interest" description="Disordered" evidence="1">
    <location>
        <begin position="252"/>
        <end position="273"/>
    </location>
</feature>
<accession>A0A368JWV8</accession>
<evidence type="ECO:0000259" key="3">
    <source>
        <dbReference type="Pfam" id="PF14342"/>
    </source>
</evidence>
<dbReference type="OrthoDB" id="9757546at2"/>
<dbReference type="Proteomes" id="UP000253420">
    <property type="component" value="Unassembled WGS sequence"/>
</dbReference>
<feature type="transmembrane region" description="Helical" evidence="2">
    <location>
        <begin position="70"/>
        <end position="91"/>
    </location>
</feature>
<protein>
    <submittedName>
        <fullName evidence="4">DUF4396 domain-containing protein</fullName>
    </submittedName>
</protein>
<evidence type="ECO:0000256" key="2">
    <source>
        <dbReference type="SAM" id="Phobius"/>
    </source>
</evidence>
<feature type="transmembrane region" description="Helical" evidence="2">
    <location>
        <begin position="174"/>
        <end position="196"/>
    </location>
</feature>
<evidence type="ECO:0000313" key="5">
    <source>
        <dbReference type="Proteomes" id="UP000253420"/>
    </source>
</evidence>
<dbReference type="InterPro" id="IPR025509">
    <property type="entry name" value="DUF4396"/>
</dbReference>